<dbReference type="GO" id="GO:0050661">
    <property type="term" value="F:NADP binding"/>
    <property type="evidence" value="ECO:0007669"/>
    <property type="project" value="InterPro"/>
</dbReference>
<accession>A0A1F4RLK4</accession>
<evidence type="ECO:0000259" key="8">
    <source>
        <dbReference type="Pfam" id="PF00171"/>
    </source>
</evidence>
<gene>
    <name evidence="7" type="primary">proA</name>
    <name evidence="9" type="ORF">A3F86_02910</name>
</gene>
<comment type="caution">
    <text evidence="9">The sequence shown here is derived from an EMBL/GenBank/DDBJ whole genome shotgun (WGS) entry which is preliminary data.</text>
</comment>
<dbReference type="UniPathway" id="UPA00098">
    <property type="reaction ID" value="UER00360"/>
</dbReference>
<comment type="similarity">
    <text evidence="7">Belongs to the gamma-glutamyl phosphate reductase family.</text>
</comment>
<reference evidence="9 10" key="1">
    <citation type="journal article" date="2016" name="Nat. Commun.">
        <title>Thousands of microbial genomes shed light on interconnected biogeochemical processes in an aquifer system.</title>
        <authorList>
            <person name="Anantharaman K."/>
            <person name="Brown C.T."/>
            <person name="Hug L.A."/>
            <person name="Sharon I."/>
            <person name="Castelle C.J."/>
            <person name="Probst A.J."/>
            <person name="Thomas B.C."/>
            <person name="Singh A."/>
            <person name="Wilkins M.J."/>
            <person name="Karaoz U."/>
            <person name="Brodie E.L."/>
            <person name="Williams K.H."/>
            <person name="Hubbard S.S."/>
            <person name="Banfield J.F."/>
        </authorList>
    </citation>
    <scope>NUCLEOTIDE SEQUENCE [LARGE SCALE GENOMIC DNA]</scope>
</reference>
<feature type="domain" description="Aldehyde dehydrogenase" evidence="8">
    <location>
        <begin position="4"/>
        <end position="286"/>
    </location>
</feature>
<dbReference type="CDD" id="cd07079">
    <property type="entry name" value="ALDH_F18-19_ProA-GPR"/>
    <property type="match status" value="1"/>
</dbReference>
<dbReference type="EMBL" id="METQ01000041">
    <property type="protein sequence ID" value="OGC09029.1"/>
    <property type="molecule type" value="Genomic_DNA"/>
</dbReference>
<dbReference type="PANTHER" id="PTHR11063">
    <property type="entry name" value="GLUTAMATE SEMIALDEHYDE DEHYDROGENASE"/>
    <property type="match status" value="1"/>
</dbReference>
<keyword evidence="2 7" id="KW-0028">Amino-acid biosynthesis</keyword>
<keyword evidence="7" id="KW-0963">Cytoplasm</keyword>
<dbReference type="Gene3D" id="3.40.309.10">
    <property type="entry name" value="Aldehyde Dehydrogenase, Chain A, domain 2"/>
    <property type="match status" value="1"/>
</dbReference>
<dbReference type="HAMAP" id="MF_00412">
    <property type="entry name" value="ProA"/>
    <property type="match status" value="1"/>
</dbReference>
<dbReference type="Proteomes" id="UP000179095">
    <property type="component" value="Unassembled WGS sequence"/>
</dbReference>
<keyword evidence="5 7" id="KW-0560">Oxidoreductase</keyword>
<name>A0A1F4RLK4_UNCSA</name>
<evidence type="ECO:0000313" key="9">
    <source>
        <dbReference type="EMBL" id="OGC09029.1"/>
    </source>
</evidence>
<comment type="subcellular location">
    <subcellularLocation>
        <location evidence="7">Cytoplasm</location>
    </subcellularLocation>
</comment>
<evidence type="ECO:0000256" key="7">
    <source>
        <dbReference type="HAMAP-Rule" id="MF_00412"/>
    </source>
</evidence>
<dbReference type="InterPro" id="IPR000965">
    <property type="entry name" value="GPR_dom"/>
</dbReference>
<dbReference type="Pfam" id="PF00171">
    <property type="entry name" value="Aldedh"/>
    <property type="match status" value="2"/>
</dbReference>
<dbReference type="InterPro" id="IPR016163">
    <property type="entry name" value="Ald_DH_C"/>
</dbReference>
<evidence type="ECO:0000256" key="1">
    <source>
        <dbReference type="ARBA" id="ARBA00004985"/>
    </source>
</evidence>
<comment type="pathway">
    <text evidence="1 7">Amino-acid biosynthesis; L-proline biosynthesis; L-glutamate 5-semialdehyde from L-glutamate: step 2/2.</text>
</comment>
<dbReference type="PROSITE" id="PS01223">
    <property type="entry name" value="PROA"/>
    <property type="match status" value="1"/>
</dbReference>
<dbReference type="STRING" id="1802568.A3F86_02910"/>
<dbReference type="Gene3D" id="3.40.605.10">
    <property type="entry name" value="Aldehyde Dehydrogenase, Chain A, domain 1"/>
    <property type="match status" value="1"/>
</dbReference>
<feature type="domain" description="Aldehyde dehydrogenase" evidence="8">
    <location>
        <begin position="298"/>
        <end position="379"/>
    </location>
</feature>
<comment type="function">
    <text evidence="7">Catalyzes the NADPH-dependent reduction of L-glutamate 5-phosphate into L-glutamate 5-semialdehyde and phosphate. The product spontaneously undergoes cyclization to form 1-pyrroline-5-carboxylate.</text>
</comment>
<dbReference type="PANTHER" id="PTHR11063:SF8">
    <property type="entry name" value="DELTA-1-PYRROLINE-5-CARBOXYLATE SYNTHASE"/>
    <property type="match status" value="1"/>
</dbReference>
<organism evidence="9 10">
    <name type="scientific">candidate division WOR-1 bacterium RIFCSPLOWO2_12_FULL_45_9</name>
    <dbReference type="NCBI Taxonomy" id="1802568"/>
    <lineage>
        <taxon>Bacteria</taxon>
        <taxon>Bacillati</taxon>
        <taxon>Saganbacteria</taxon>
    </lineage>
</organism>
<evidence type="ECO:0000256" key="4">
    <source>
        <dbReference type="ARBA" id="ARBA00022857"/>
    </source>
</evidence>
<protein>
    <recommendedName>
        <fullName evidence="7">Gamma-glutamyl phosphate reductase</fullName>
        <shortName evidence="7">GPR</shortName>
        <ecNumber evidence="7">1.2.1.41</ecNumber>
    </recommendedName>
    <alternativeName>
        <fullName evidence="7">Glutamate-5-semialdehyde dehydrogenase</fullName>
    </alternativeName>
    <alternativeName>
        <fullName evidence="7">Glutamyl-gamma-semialdehyde dehydrogenase</fullName>
        <shortName evidence="7">GSA dehydrogenase</shortName>
    </alternativeName>
</protein>
<dbReference type="InterPro" id="IPR016162">
    <property type="entry name" value="Ald_DH_N"/>
</dbReference>
<evidence type="ECO:0000256" key="2">
    <source>
        <dbReference type="ARBA" id="ARBA00022605"/>
    </source>
</evidence>
<keyword evidence="4 7" id="KW-0521">NADP</keyword>
<proteinExistence type="inferred from homology"/>
<dbReference type="InterPro" id="IPR015590">
    <property type="entry name" value="Aldehyde_DH_dom"/>
</dbReference>
<dbReference type="GO" id="GO:0005737">
    <property type="term" value="C:cytoplasm"/>
    <property type="evidence" value="ECO:0007669"/>
    <property type="project" value="UniProtKB-SubCell"/>
</dbReference>
<evidence type="ECO:0000256" key="5">
    <source>
        <dbReference type="ARBA" id="ARBA00023002"/>
    </source>
</evidence>
<evidence type="ECO:0000256" key="6">
    <source>
        <dbReference type="ARBA" id="ARBA00049024"/>
    </source>
</evidence>
<dbReference type="SUPFAM" id="SSF53720">
    <property type="entry name" value="ALDH-like"/>
    <property type="match status" value="1"/>
</dbReference>
<dbReference type="NCBIfam" id="NF001221">
    <property type="entry name" value="PRK00197.1"/>
    <property type="match status" value="1"/>
</dbReference>
<dbReference type="InterPro" id="IPR016161">
    <property type="entry name" value="Ald_DH/histidinol_DH"/>
</dbReference>
<dbReference type="InterPro" id="IPR012134">
    <property type="entry name" value="Glu-5-SA_DH"/>
</dbReference>
<keyword evidence="3 7" id="KW-0641">Proline biosynthesis</keyword>
<evidence type="ECO:0000313" key="10">
    <source>
        <dbReference type="Proteomes" id="UP000179095"/>
    </source>
</evidence>
<comment type="catalytic activity">
    <reaction evidence="6 7">
        <text>L-glutamate 5-semialdehyde + phosphate + NADP(+) = L-glutamyl 5-phosphate + NADPH + H(+)</text>
        <dbReference type="Rhea" id="RHEA:19541"/>
        <dbReference type="ChEBI" id="CHEBI:15378"/>
        <dbReference type="ChEBI" id="CHEBI:43474"/>
        <dbReference type="ChEBI" id="CHEBI:57783"/>
        <dbReference type="ChEBI" id="CHEBI:58066"/>
        <dbReference type="ChEBI" id="CHEBI:58274"/>
        <dbReference type="ChEBI" id="CHEBI:58349"/>
        <dbReference type="EC" id="1.2.1.41"/>
    </reaction>
</comment>
<dbReference type="GO" id="GO:0055129">
    <property type="term" value="P:L-proline biosynthetic process"/>
    <property type="evidence" value="ECO:0007669"/>
    <property type="project" value="UniProtKB-UniRule"/>
</dbReference>
<dbReference type="FunFam" id="3.40.309.10:FF:000006">
    <property type="entry name" value="Gamma-glutamyl phosphate reductase"/>
    <property type="match status" value="1"/>
</dbReference>
<dbReference type="AlphaFoldDB" id="A0A1F4RLK4"/>
<dbReference type="GO" id="GO:0004350">
    <property type="term" value="F:glutamate-5-semialdehyde dehydrogenase activity"/>
    <property type="evidence" value="ECO:0007669"/>
    <property type="project" value="UniProtKB-UniRule"/>
</dbReference>
<dbReference type="EC" id="1.2.1.41" evidence="7"/>
<dbReference type="PIRSF" id="PIRSF000151">
    <property type="entry name" value="GPR"/>
    <property type="match status" value="1"/>
</dbReference>
<dbReference type="InterPro" id="IPR020593">
    <property type="entry name" value="G-glutamylP_reductase_CS"/>
</dbReference>
<evidence type="ECO:0000256" key="3">
    <source>
        <dbReference type="ARBA" id="ARBA00022650"/>
    </source>
</evidence>
<dbReference type="NCBIfam" id="TIGR00407">
    <property type="entry name" value="proA"/>
    <property type="match status" value="1"/>
</dbReference>
<sequence>MNTSEVARKGALAKEAARVLAITPTKTKNNALERMAEALDKNAKTIIDVNSIDLEAGGKKGLSRTLLDRLALDGKRIGGMIEGLKVVKSLPDPIGEVLAEWKRPNGLKIKKVRVPLGVIGIIYEARPNVTVDSAALCLKTGNAVILRGGSDALQSNIEITKVISEAAYAAGLPKGAIQLITDSSRATAAELMRARDYIDVLIPRGGRNLIQTVVNEATVPVIETGEGNCHAYVEKTADLKMAENIIFNAKVSRPSVCNAIETLLIDQSVAAELAPPLFKRLKEAGVEIRGDEAIQKIDPTVKPAVAEDWKTEFLALILAVKVVSGAEEAIKHINTYGTKHSETIITKDKRVAAKFQAEVDAAVVYVNTSTRFTDGFEFGFGAEVGISTQKLHARGPLGLAELTSYKYLIAGDGQIRR</sequence>